<evidence type="ECO:0000256" key="7">
    <source>
        <dbReference type="ARBA" id="ARBA00022840"/>
    </source>
</evidence>
<evidence type="ECO:0000256" key="8">
    <source>
        <dbReference type="ARBA" id="ARBA00023229"/>
    </source>
</evidence>
<evidence type="ECO:0000256" key="9">
    <source>
        <dbReference type="ARBA" id="ARBA00032554"/>
    </source>
</evidence>
<sequence length="289" mass="31055">MEEIETLRLPAPAKLNLLLRVVGRREDGYHLLQTVFQFIDRCDWITLGRRTDGEIHLKTPLPGVPPEADLTVRAARALAAATGTRAGVDIGIEKNLPMGGGLGGGSSDAATVLVGLNRLWHTGLGVEALMELGLKLGADVPVFVNGRSAWAEGVGEQLTPLDLPEPWYVVVVPDCHVATRTVFSSPNLTRDNKPIIIADFIAGRQENHCLPVVMELYPEIGAAMDDLSRYSEPRLTGTGACVFAAFADERQARQAAVDLGSTRSVFVAKGENLSPLQRALGFDPGSRQS</sequence>
<evidence type="ECO:0000256" key="3">
    <source>
        <dbReference type="ARBA" id="ARBA00017473"/>
    </source>
</evidence>
<dbReference type="UniPathway" id="UPA00056">
    <property type="reaction ID" value="UER00094"/>
</dbReference>
<feature type="domain" description="GHMP kinase C-terminal" evidence="12">
    <location>
        <begin position="205"/>
        <end position="259"/>
    </location>
</feature>
<dbReference type="InterPro" id="IPR036554">
    <property type="entry name" value="GHMP_kinase_C_sf"/>
</dbReference>
<dbReference type="EC" id="2.7.1.148" evidence="2 10"/>
<evidence type="ECO:0000256" key="6">
    <source>
        <dbReference type="ARBA" id="ARBA00022777"/>
    </source>
</evidence>
<keyword evidence="8 10" id="KW-0414">Isoprene biosynthesis</keyword>
<dbReference type="Pfam" id="PF08544">
    <property type="entry name" value="GHMP_kinases_C"/>
    <property type="match status" value="1"/>
</dbReference>
<keyword evidence="6 10" id="KW-0418">Kinase</keyword>
<feature type="domain" description="GHMP kinase N-terminal" evidence="11">
    <location>
        <begin position="70"/>
        <end position="146"/>
    </location>
</feature>
<dbReference type="InterPro" id="IPR014721">
    <property type="entry name" value="Ribsml_uS5_D2-typ_fold_subgr"/>
</dbReference>
<dbReference type="Proteomes" id="UP000192923">
    <property type="component" value="Unassembled WGS sequence"/>
</dbReference>
<comment type="function">
    <text evidence="10">Catalyzes the phosphorylation of the position 2 hydroxy group of 4-diphosphocytidyl-2C-methyl-D-erythritol.</text>
</comment>
<proteinExistence type="inferred from homology"/>
<dbReference type="NCBIfam" id="TIGR00154">
    <property type="entry name" value="ispE"/>
    <property type="match status" value="1"/>
</dbReference>
<reference evidence="13 14" key="1">
    <citation type="submission" date="2016-12" db="EMBL/GenBank/DDBJ databases">
        <authorList>
            <person name="Song W.-J."/>
            <person name="Kurnit D.M."/>
        </authorList>
    </citation>
    <scope>NUCLEOTIDE SEQUENCE [LARGE SCALE GENOMIC DNA]</scope>
    <source>
        <strain evidence="13 14">175</strain>
    </source>
</reference>
<evidence type="ECO:0000256" key="1">
    <source>
        <dbReference type="ARBA" id="ARBA00009684"/>
    </source>
</evidence>
<dbReference type="GO" id="GO:0019288">
    <property type="term" value="P:isopentenyl diphosphate biosynthetic process, methylerythritol 4-phosphate pathway"/>
    <property type="evidence" value="ECO:0007669"/>
    <property type="project" value="UniProtKB-UniRule"/>
</dbReference>
<protein>
    <recommendedName>
        <fullName evidence="3 10">4-diphosphocytidyl-2-C-methyl-D-erythritol kinase</fullName>
        <shortName evidence="10">CMK</shortName>
        <ecNumber evidence="2 10">2.7.1.148</ecNumber>
    </recommendedName>
    <alternativeName>
        <fullName evidence="9 10">4-(cytidine-5'-diphospho)-2-C-methyl-D-erythritol kinase</fullName>
    </alternativeName>
</protein>
<keyword evidence="5 10" id="KW-0547">Nucleotide-binding</keyword>
<name>A0A1Y6CUW3_9GAMM</name>
<evidence type="ECO:0000256" key="4">
    <source>
        <dbReference type="ARBA" id="ARBA00022679"/>
    </source>
</evidence>
<dbReference type="PIRSF" id="PIRSF010376">
    <property type="entry name" value="IspE"/>
    <property type="match status" value="1"/>
</dbReference>
<evidence type="ECO:0000313" key="13">
    <source>
        <dbReference type="EMBL" id="SMF94076.1"/>
    </source>
</evidence>
<keyword evidence="7 10" id="KW-0067">ATP-binding</keyword>
<dbReference type="InterPro" id="IPR020568">
    <property type="entry name" value="Ribosomal_Su5_D2-typ_SF"/>
</dbReference>
<gene>
    <name evidence="10" type="primary">ispE</name>
    <name evidence="13" type="ORF">SAMN02949497_1378</name>
</gene>
<dbReference type="SUPFAM" id="SSF55060">
    <property type="entry name" value="GHMP Kinase, C-terminal domain"/>
    <property type="match status" value="1"/>
</dbReference>
<evidence type="ECO:0000259" key="11">
    <source>
        <dbReference type="Pfam" id="PF00288"/>
    </source>
</evidence>
<dbReference type="InterPro" id="IPR006204">
    <property type="entry name" value="GHMP_kinase_N_dom"/>
</dbReference>
<dbReference type="Gene3D" id="3.30.230.10">
    <property type="match status" value="1"/>
</dbReference>
<dbReference type="AlphaFoldDB" id="A0A1Y6CUW3"/>
<dbReference type="GO" id="GO:0005524">
    <property type="term" value="F:ATP binding"/>
    <property type="evidence" value="ECO:0007669"/>
    <property type="project" value="UniProtKB-UniRule"/>
</dbReference>
<keyword evidence="14" id="KW-1185">Reference proteome</keyword>
<evidence type="ECO:0000256" key="2">
    <source>
        <dbReference type="ARBA" id="ARBA00012052"/>
    </source>
</evidence>
<dbReference type="HAMAP" id="MF_00061">
    <property type="entry name" value="IspE"/>
    <property type="match status" value="1"/>
</dbReference>
<dbReference type="EMBL" id="FXAM01000001">
    <property type="protein sequence ID" value="SMF94076.1"/>
    <property type="molecule type" value="Genomic_DNA"/>
</dbReference>
<dbReference type="PANTHER" id="PTHR43527">
    <property type="entry name" value="4-DIPHOSPHOCYTIDYL-2-C-METHYL-D-ERYTHRITOL KINASE, CHLOROPLASTIC"/>
    <property type="match status" value="1"/>
</dbReference>
<dbReference type="Pfam" id="PF00288">
    <property type="entry name" value="GHMP_kinases_N"/>
    <property type="match status" value="1"/>
</dbReference>
<comment type="catalytic activity">
    <reaction evidence="10">
        <text>4-CDP-2-C-methyl-D-erythritol + ATP = 4-CDP-2-C-methyl-D-erythritol 2-phosphate + ADP + H(+)</text>
        <dbReference type="Rhea" id="RHEA:18437"/>
        <dbReference type="ChEBI" id="CHEBI:15378"/>
        <dbReference type="ChEBI" id="CHEBI:30616"/>
        <dbReference type="ChEBI" id="CHEBI:57823"/>
        <dbReference type="ChEBI" id="CHEBI:57919"/>
        <dbReference type="ChEBI" id="CHEBI:456216"/>
        <dbReference type="EC" id="2.7.1.148"/>
    </reaction>
</comment>
<dbReference type="Gene3D" id="3.30.70.890">
    <property type="entry name" value="GHMP kinase, C-terminal domain"/>
    <property type="match status" value="1"/>
</dbReference>
<organism evidence="13 14">
    <name type="scientific">Methylomagnum ishizawai</name>
    <dbReference type="NCBI Taxonomy" id="1760988"/>
    <lineage>
        <taxon>Bacteria</taxon>
        <taxon>Pseudomonadati</taxon>
        <taxon>Pseudomonadota</taxon>
        <taxon>Gammaproteobacteria</taxon>
        <taxon>Methylococcales</taxon>
        <taxon>Methylococcaceae</taxon>
        <taxon>Methylomagnum</taxon>
    </lineage>
</organism>
<keyword evidence="4 10" id="KW-0808">Transferase</keyword>
<feature type="active site" evidence="10">
    <location>
        <position position="139"/>
    </location>
</feature>
<dbReference type="PANTHER" id="PTHR43527:SF2">
    <property type="entry name" value="4-DIPHOSPHOCYTIDYL-2-C-METHYL-D-ERYTHRITOL KINASE, CHLOROPLASTIC"/>
    <property type="match status" value="1"/>
</dbReference>
<dbReference type="OrthoDB" id="9809438at2"/>
<dbReference type="SUPFAM" id="SSF54211">
    <property type="entry name" value="Ribosomal protein S5 domain 2-like"/>
    <property type="match status" value="1"/>
</dbReference>
<dbReference type="STRING" id="1760988.SAMN02949497_1378"/>
<dbReference type="GO" id="GO:0050515">
    <property type="term" value="F:4-(cytidine 5'-diphospho)-2-C-methyl-D-erythritol kinase activity"/>
    <property type="evidence" value="ECO:0007669"/>
    <property type="project" value="UniProtKB-UniRule"/>
</dbReference>
<evidence type="ECO:0000256" key="5">
    <source>
        <dbReference type="ARBA" id="ARBA00022741"/>
    </source>
</evidence>
<dbReference type="InterPro" id="IPR013750">
    <property type="entry name" value="GHMP_kinase_C_dom"/>
</dbReference>
<evidence type="ECO:0000259" key="12">
    <source>
        <dbReference type="Pfam" id="PF08544"/>
    </source>
</evidence>
<comment type="similarity">
    <text evidence="1 10">Belongs to the GHMP kinase family. IspE subfamily.</text>
</comment>
<dbReference type="RefSeq" id="WP_085211141.1">
    <property type="nucleotide sequence ID" value="NZ_FXAM01000001.1"/>
</dbReference>
<evidence type="ECO:0000256" key="10">
    <source>
        <dbReference type="HAMAP-Rule" id="MF_00061"/>
    </source>
</evidence>
<comment type="pathway">
    <text evidence="10">Isoprenoid biosynthesis; isopentenyl diphosphate biosynthesis via DXP pathway; isopentenyl diphosphate from 1-deoxy-D-xylulose 5-phosphate: step 3/6.</text>
</comment>
<feature type="binding site" evidence="10">
    <location>
        <begin position="97"/>
        <end position="107"/>
    </location>
    <ligand>
        <name>ATP</name>
        <dbReference type="ChEBI" id="CHEBI:30616"/>
    </ligand>
</feature>
<dbReference type="InterPro" id="IPR004424">
    <property type="entry name" value="IspE"/>
</dbReference>
<accession>A0A1Y6CUW3</accession>
<dbReference type="GO" id="GO:0016114">
    <property type="term" value="P:terpenoid biosynthetic process"/>
    <property type="evidence" value="ECO:0007669"/>
    <property type="project" value="UniProtKB-UniRule"/>
</dbReference>
<evidence type="ECO:0000313" key="14">
    <source>
        <dbReference type="Proteomes" id="UP000192923"/>
    </source>
</evidence>
<feature type="active site" evidence="10">
    <location>
        <position position="14"/>
    </location>
</feature>